<keyword evidence="2" id="KW-0732">Signal</keyword>
<evidence type="ECO:0000256" key="1">
    <source>
        <dbReference type="SAM" id="MobiDB-lite"/>
    </source>
</evidence>
<dbReference type="AlphaFoldDB" id="A0A9W6Y174"/>
<dbReference type="Proteomes" id="UP001165121">
    <property type="component" value="Unassembled WGS sequence"/>
</dbReference>
<organism evidence="3 4">
    <name type="scientific">Phytophthora fragariaefolia</name>
    <dbReference type="NCBI Taxonomy" id="1490495"/>
    <lineage>
        <taxon>Eukaryota</taxon>
        <taxon>Sar</taxon>
        <taxon>Stramenopiles</taxon>
        <taxon>Oomycota</taxon>
        <taxon>Peronosporomycetes</taxon>
        <taxon>Peronosporales</taxon>
        <taxon>Peronosporaceae</taxon>
        <taxon>Phytophthora</taxon>
    </lineage>
</organism>
<name>A0A9W6Y174_9STRA</name>
<proteinExistence type="predicted"/>
<evidence type="ECO:0000313" key="3">
    <source>
        <dbReference type="EMBL" id="GMF50047.1"/>
    </source>
</evidence>
<evidence type="ECO:0000256" key="2">
    <source>
        <dbReference type="SAM" id="SignalP"/>
    </source>
</evidence>
<comment type="caution">
    <text evidence="3">The sequence shown here is derived from an EMBL/GenBank/DDBJ whole genome shotgun (WGS) entry which is preliminary data.</text>
</comment>
<dbReference type="EMBL" id="BSXT01002645">
    <property type="protein sequence ID" value="GMF50047.1"/>
    <property type="molecule type" value="Genomic_DNA"/>
</dbReference>
<protein>
    <submittedName>
        <fullName evidence="3">Unnamed protein product</fullName>
    </submittedName>
</protein>
<feature type="compositionally biased region" description="Polar residues" evidence="1">
    <location>
        <begin position="165"/>
        <end position="180"/>
    </location>
</feature>
<evidence type="ECO:0000313" key="4">
    <source>
        <dbReference type="Proteomes" id="UP001165121"/>
    </source>
</evidence>
<feature type="chain" id="PRO_5040745207" evidence="2">
    <location>
        <begin position="20"/>
        <end position="212"/>
    </location>
</feature>
<feature type="signal peptide" evidence="2">
    <location>
        <begin position="1"/>
        <end position="19"/>
    </location>
</feature>
<sequence length="212" mass="23366">MLLVLLGILAAYSLNGASGASYGYFTDTSCTDPEFLHIEDECTTGECEASPATSTGYIYKKKICVQSDNSILSMFSKETKIFISAEYDDSTCTKLASATVKIADGECHRVSPTHSYRVDVNEKGIPMVYSFGTDDCSGNSYFSNDYERLDRCLLRHKWYLANGTGKTSTSNSPLSEMSDSGLKDSSNHGVKKPRSSIHCFVGVPIFLFWLFH</sequence>
<accession>A0A9W6Y174</accession>
<feature type="region of interest" description="Disordered" evidence="1">
    <location>
        <begin position="165"/>
        <end position="192"/>
    </location>
</feature>
<gene>
    <name evidence="3" type="ORF">Pfra01_001987400</name>
</gene>
<reference evidence="3" key="1">
    <citation type="submission" date="2023-04" db="EMBL/GenBank/DDBJ databases">
        <title>Phytophthora fragariaefolia NBRC 109709.</title>
        <authorList>
            <person name="Ichikawa N."/>
            <person name="Sato H."/>
            <person name="Tonouchi N."/>
        </authorList>
    </citation>
    <scope>NUCLEOTIDE SEQUENCE</scope>
    <source>
        <strain evidence="3">NBRC 109709</strain>
    </source>
</reference>
<keyword evidence="4" id="KW-1185">Reference proteome</keyword>